<gene>
    <name evidence="1" type="ORF">OOJ96_17590</name>
</gene>
<organism evidence="1 2">
    <name type="scientific">Pseudomonas imrae</name>
    <dbReference type="NCBI Taxonomy" id="2992837"/>
    <lineage>
        <taxon>Bacteria</taxon>
        <taxon>Pseudomonadati</taxon>
        <taxon>Pseudomonadota</taxon>
        <taxon>Gammaproteobacteria</taxon>
        <taxon>Pseudomonadales</taxon>
        <taxon>Pseudomonadaceae</taxon>
        <taxon>Pseudomonas</taxon>
    </lineage>
</organism>
<dbReference type="EMBL" id="JAPEQY010000013">
    <property type="protein sequence ID" value="MFO2479219.1"/>
    <property type="molecule type" value="Genomic_DNA"/>
</dbReference>
<keyword evidence="2" id="KW-1185">Reference proteome</keyword>
<evidence type="ECO:0000313" key="1">
    <source>
        <dbReference type="EMBL" id="MFO2479219.1"/>
    </source>
</evidence>
<reference evidence="1" key="1">
    <citation type="submission" date="2022-11" db="EMBL/GenBank/DDBJ databases">
        <title>Draft genome sequences of strains of Pseudomonas imrae sp. nov.</title>
        <authorList>
            <person name="Salva Serra F."/>
            <person name="Nimje P."/>
            <person name="Moore E.R.B."/>
            <person name="Marathe N.P."/>
        </authorList>
    </citation>
    <scope>NUCLEOTIDE SEQUENCE</scope>
    <source>
        <strain evidence="1">15FMM2</strain>
    </source>
</reference>
<evidence type="ECO:0000313" key="2">
    <source>
        <dbReference type="Proteomes" id="UP001637618"/>
    </source>
</evidence>
<sequence>MINTALKFDASYQAQAKAQWREPFEYQEKSGGKKVRTELAWALSALYNLPATQTHVLCDAIEHINLSSLIHDDLLDGDLVRRGVASVWAKYGPGVALISGMYGYLHGLERLTSLNNMEVVRAALAALESLHVGQHLDAKFSDGDTLPTLEQYRFIAQTNTSCLFVFLLTACQSLSPLKEHVHIGLKELLLELGVYYRYVNDYCDINYVPHFEKKGFAPDLEGGPKSFLMILADRPLLKGKRTMEQKSQIIQEFGRAGVFDTALTMMEDTYLRIEQRLESISQESVRHNVKPLVDFVRNMRFQPGPNDNYYTQRIT</sequence>
<proteinExistence type="predicted"/>
<comment type="caution">
    <text evidence="1">The sequence shown here is derived from an EMBL/GenBank/DDBJ whole genome shotgun (WGS) entry which is preliminary data.</text>
</comment>
<protein>
    <submittedName>
        <fullName evidence="1">Polyprenyl synthetase family protein</fullName>
    </submittedName>
</protein>
<dbReference type="Proteomes" id="UP001637618">
    <property type="component" value="Unassembled WGS sequence"/>
</dbReference>
<accession>A0ACC7PI43</accession>
<name>A0ACC7PI43_9PSED</name>